<evidence type="ECO:0000256" key="1">
    <source>
        <dbReference type="ARBA" id="ARBA00022679"/>
    </source>
</evidence>
<evidence type="ECO:0000259" key="3">
    <source>
        <dbReference type="Pfam" id="PF01467"/>
    </source>
</evidence>
<dbReference type="InterPro" id="IPR004821">
    <property type="entry name" value="Cyt_trans-like"/>
</dbReference>
<dbReference type="Pfam" id="PF01467">
    <property type="entry name" value="CTP_transf_like"/>
    <property type="match status" value="1"/>
</dbReference>
<dbReference type="InterPro" id="IPR050385">
    <property type="entry name" value="Archaeal_FAD_synthase"/>
</dbReference>
<comment type="caution">
    <text evidence="4">The sequence shown here is derived from an EMBL/GenBank/DDBJ whole genome shotgun (WGS) entry which is preliminary data.</text>
</comment>
<gene>
    <name evidence="4" type="ORF">CO174_01285</name>
</gene>
<keyword evidence="2" id="KW-0548">Nucleotidyltransferase</keyword>
<organism evidence="4 5">
    <name type="scientific">Candidatus Uhrbacteria bacterium CG_4_9_14_3_um_filter_50_9</name>
    <dbReference type="NCBI Taxonomy" id="1975035"/>
    <lineage>
        <taxon>Bacteria</taxon>
        <taxon>Candidatus Uhriibacteriota</taxon>
    </lineage>
</organism>
<dbReference type="Proteomes" id="UP000229385">
    <property type="component" value="Unassembled WGS sequence"/>
</dbReference>
<dbReference type="AlphaFoldDB" id="A0A2M7XDH2"/>
<proteinExistence type="predicted"/>
<keyword evidence="1" id="KW-0808">Transferase</keyword>
<evidence type="ECO:0000313" key="5">
    <source>
        <dbReference type="Proteomes" id="UP000229385"/>
    </source>
</evidence>
<dbReference type="EMBL" id="PFWU01000016">
    <property type="protein sequence ID" value="PJA45914.1"/>
    <property type="molecule type" value="Genomic_DNA"/>
</dbReference>
<dbReference type="PANTHER" id="PTHR43793">
    <property type="entry name" value="FAD SYNTHASE"/>
    <property type="match status" value="1"/>
</dbReference>
<evidence type="ECO:0000313" key="4">
    <source>
        <dbReference type="EMBL" id="PJA45914.1"/>
    </source>
</evidence>
<dbReference type="SUPFAM" id="SSF52374">
    <property type="entry name" value="Nucleotidylyl transferase"/>
    <property type="match status" value="1"/>
</dbReference>
<dbReference type="Gene3D" id="3.40.50.620">
    <property type="entry name" value="HUPs"/>
    <property type="match status" value="1"/>
</dbReference>
<dbReference type="GO" id="GO:0016779">
    <property type="term" value="F:nucleotidyltransferase activity"/>
    <property type="evidence" value="ECO:0007669"/>
    <property type="project" value="UniProtKB-KW"/>
</dbReference>
<dbReference type="InterPro" id="IPR014729">
    <property type="entry name" value="Rossmann-like_a/b/a_fold"/>
</dbReference>
<dbReference type="PANTHER" id="PTHR43793:SF1">
    <property type="entry name" value="FAD SYNTHASE"/>
    <property type="match status" value="1"/>
</dbReference>
<evidence type="ECO:0000256" key="2">
    <source>
        <dbReference type="ARBA" id="ARBA00022695"/>
    </source>
</evidence>
<feature type="domain" description="Cytidyltransferase-like" evidence="3">
    <location>
        <begin position="8"/>
        <end position="118"/>
    </location>
</feature>
<reference evidence="5" key="1">
    <citation type="submission" date="2017-09" db="EMBL/GenBank/DDBJ databases">
        <title>Depth-based differentiation of microbial function through sediment-hosted aquifers and enrichment of novel symbionts in the deep terrestrial subsurface.</title>
        <authorList>
            <person name="Probst A.J."/>
            <person name="Ladd B."/>
            <person name="Jarett J.K."/>
            <person name="Geller-Mcgrath D.E."/>
            <person name="Sieber C.M.K."/>
            <person name="Emerson J.B."/>
            <person name="Anantharaman K."/>
            <person name="Thomas B.C."/>
            <person name="Malmstrom R."/>
            <person name="Stieglmeier M."/>
            <person name="Klingl A."/>
            <person name="Woyke T."/>
            <person name="Ryan C.M."/>
            <person name="Banfield J.F."/>
        </authorList>
    </citation>
    <scope>NUCLEOTIDE SEQUENCE [LARGE SCALE GENOMIC DNA]</scope>
</reference>
<sequence length="159" mass="17617">MPKIIAVSGGFDPIHVGHIRMIQEAAALGDELVVIMNNDNWLRKKKGHAFMPEDQRKEILEAIAGVTHVYVTTHEPDCEDMSVCDALREIQPHVFANGGDRFADNIPEAVLAKELGIETVFQVGRGGKVQSSSWLTAEDRNERECFCASGKKYINCHGK</sequence>
<accession>A0A2M7XDH2</accession>
<dbReference type="NCBIfam" id="TIGR00125">
    <property type="entry name" value="cyt_tran_rel"/>
    <property type="match status" value="1"/>
</dbReference>
<name>A0A2M7XDH2_9BACT</name>
<protein>
    <recommendedName>
        <fullName evidence="3">Cytidyltransferase-like domain-containing protein</fullName>
    </recommendedName>
</protein>